<name>A0ABY4QSZ7_9MYCO</name>
<keyword evidence="1" id="KW-0812">Transmembrane</keyword>
<organism evidence="2 3">
    <name type="scientific">Candidatus Mycobacterium methanotrophicum</name>
    <dbReference type="NCBI Taxonomy" id="2943498"/>
    <lineage>
        <taxon>Bacteria</taxon>
        <taxon>Bacillati</taxon>
        <taxon>Actinomycetota</taxon>
        <taxon>Actinomycetes</taxon>
        <taxon>Mycobacteriales</taxon>
        <taxon>Mycobacteriaceae</taxon>
        <taxon>Mycobacterium</taxon>
    </lineage>
</organism>
<feature type="transmembrane region" description="Helical" evidence="1">
    <location>
        <begin position="20"/>
        <end position="48"/>
    </location>
</feature>
<reference evidence="2" key="1">
    <citation type="submission" date="2022-05" db="EMBL/GenBank/DDBJ databases">
        <title>A methanotrophic Mycobacterium dominates a cave microbial ecosystem.</title>
        <authorList>
            <person name="Van Spanning R.J.M."/>
            <person name="Guan Q."/>
            <person name="Melkonian C."/>
            <person name="Gallant J."/>
            <person name="Polerecky L."/>
            <person name="Flot J.-F."/>
            <person name="Brandt B.W."/>
            <person name="Braster M."/>
            <person name="Iturbe Espinoza P."/>
            <person name="Aerts J."/>
            <person name="Meima-Franke M."/>
            <person name="Piersma S.R."/>
            <person name="Bunduc C."/>
            <person name="Ummels R."/>
            <person name="Pain A."/>
            <person name="Fleming E.J."/>
            <person name="van der Wel N."/>
            <person name="Gherman V.D."/>
            <person name="Sarbu S.M."/>
            <person name="Bodelier P.L.E."/>
            <person name="Bitter W."/>
        </authorList>
    </citation>
    <scope>NUCLEOTIDE SEQUENCE</scope>
    <source>
        <strain evidence="2">Sulfur Cave</strain>
        <plasmid evidence="2">unnamed</plasmid>
    </source>
</reference>
<keyword evidence="1" id="KW-1133">Transmembrane helix</keyword>
<geneLocation type="plasmid" evidence="2 3">
    <name>unnamed</name>
</geneLocation>
<evidence type="ECO:0000313" key="3">
    <source>
        <dbReference type="Proteomes" id="UP001056610"/>
    </source>
</evidence>
<protein>
    <submittedName>
        <fullName evidence="2">Uncharacterized protein</fullName>
    </submittedName>
</protein>
<keyword evidence="3" id="KW-1185">Reference proteome</keyword>
<sequence>MSSVSDLTRSVEQWSADVLLYGAAGMAVAAVCAWVAVWITTAACCATLKMTTNGRSR</sequence>
<proteinExistence type="predicted"/>
<keyword evidence="2" id="KW-0614">Plasmid</keyword>
<dbReference type="EMBL" id="CP097321">
    <property type="protein sequence ID" value="UQX13478.1"/>
    <property type="molecule type" value="Genomic_DNA"/>
</dbReference>
<accession>A0ABY4QSZ7</accession>
<gene>
    <name evidence="2" type="ORF">M5I08_25075</name>
</gene>
<dbReference type="Proteomes" id="UP001056610">
    <property type="component" value="Plasmid unnamed"/>
</dbReference>
<keyword evidence="1" id="KW-0472">Membrane</keyword>
<evidence type="ECO:0000313" key="2">
    <source>
        <dbReference type="EMBL" id="UQX13478.1"/>
    </source>
</evidence>
<evidence type="ECO:0000256" key="1">
    <source>
        <dbReference type="SAM" id="Phobius"/>
    </source>
</evidence>
<dbReference type="RefSeq" id="WP_219070884.1">
    <property type="nucleotide sequence ID" value="NZ_CAJUXY010000143.1"/>
</dbReference>